<dbReference type="EMBL" id="JAFMYV010000003">
    <property type="protein sequence ID" value="MBO0936526.1"/>
    <property type="molecule type" value="Genomic_DNA"/>
</dbReference>
<keyword evidence="5 6" id="KW-0482">Metalloprotease</keyword>
<proteinExistence type="predicted"/>
<keyword evidence="3 6" id="KW-0378">Hydrolase</keyword>
<evidence type="ECO:0000256" key="4">
    <source>
        <dbReference type="ARBA" id="ARBA00022833"/>
    </source>
</evidence>
<comment type="caution">
    <text evidence="8">The sequence shown here is derived from an EMBL/GenBank/DDBJ whole genome shotgun (WGS) entry which is preliminary data.</text>
</comment>
<dbReference type="SUPFAM" id="SSF55486">
    <property type="entry name" value="Metalloproteases ('zincins'), catalytic domain"/>
    <property type="match status" value="1"/>
</dbReference>
<feature type="active site" evidence="6">
    <location>
        <position position="161"/>
    </location>
</feature>
<dbReference type="Gene3D" id="3.40.390.10">
    <property type="entry name" value="Collagenase (Catalytic Domain)"/>
    <property type="match status" value="1"/>
</dbReference>
<dbReference type="PANTHER" id="PTHR10127">
    <property type="entry name" value="DISCOIDIN, CUB, EGF, LAMININ , AND ZINC METALLOPROTEASE DOMAIN CONTAINING"/>
    <property type="match status" value="1"/>
</dbReference>
<name>A0A939GDU5_9BACT</name>
<evidence type="ECO:0000256" key="2">
    <source>
        <dbReference type="ARBA" id="ARBA00022723"/>
    </source>
</evidence>
<dbReference type="CDD" id="cd04280">
    <property type="entry name" value="ZnMc_astacin_like"/>
    <property type="match status" value="1"/>
</dbReference>
<keyword evidence="4 6" id="KW-0862">Zinc</keyword>
<dbReference type="GO" id="GO:0006508">
    <property type="term" value="P:proteolysis"/>
    <property type="evidence" value="ECO:0007669"/>
    <property type="project" value="UniProtKB-KW"/>
</dbReference>
<comment type="cofactor">
    <cofactor evidence="6">
        <name>Zn(2+)</name>
        <dbReference type="ChEBI" id="CHEBI:29105"/>
    </cofactor>
    <text evidence="6">Binds 1 zinc ion per subunit.</text>
</comment>
<keyword evidence="2 6" id="KW-0479">Metal-binding</keyword>
<evidence type="ECO:0000256" key="1">
    <source>
        <dbReference type="ARBA" id="ARBA00022670"/>
    </source>
</evidence>
<feature type="binding site" evidence="6">
    <location>
        <position position="170"/>
    </location>
    <ligand>
        <name>Zn(2+)</name>
        <dbReference type="ChEBI" id="CHEBI:29105"/>
        <note>catalytic</note>
    </ligand>
</feature>
<dbReference type="GO" id="GO:0008270">
    <property type="term" value="F:zinc ion binding"/>
    <property type="evidence" value="ECO:0007669"/>
    <property type="project" value="UniProtKB-UniRule"/>
</dbReference>
<evidence type="ECO:0000313" key="9">
    <source>
        <dbReference type="Proteomes" id="UP000664034"/>
    </source>
</evidence>
<protein>
    <submittedName>
        <fullName evidence="8">M12 family metallopeptidase</fullName>
    </submittedName>
</protein>
<dbReference type="InterPro" id="IPR001506">
    <property type="entry name" value="Peptidase_M12A"/>
</dbReference>
<comment type="caution">
    <text evidence="6">Lacks conserved residue(s) required for the propagation of feature annotation.</text>
</comment>
<dbReference type="InterPro" id="IPR034035">
    <property type="entry name" value="Astacin-like_dom"/>
</dbReference>
<reference evidence="8" key="1">
    <citation type="submission" date="2021-03" db="EMBL/GenBank/DDBJ databases">
        <title>Fibrella sp. HMF5335 genome sequencing and assembly.</title>
        <authorList>
            <person name="Kang H."/>
            <person name="Kim H."/>
            <person name="Bae S."/>
            <person name="Joh K."/>
        </authorList>
    </citation>
    <scope>NUCLEOTIDE SEQUENCE</scope>
    <source>
        <strain evidence="8">HMF5335</strain>
    </source>
</reference>
<dbReference type="SMART" id="SM00235">
    <property type="entry name" value="ZnMc"/>
    <property type="match status" value="1"/>
</dbReference>
<dbReference type="PROSITE" id="PS51864">
    <property type="entry name" value="ASTACIN"/>
    <property type="match status" value="1"/>
</dbReference>
<dbReference type="Proteomes" id="UP000664034">
    <property type="component" value="Unassembled WGS sequence"/>
</dbReference>
<feature type="binding site" evidence="6">
    <location>
        <position position="164"/>
    </location>
    <ligand>
        <name>Zn(2+)</name>
        <dbReference type="ChEBI" id="CHEBI:29105"/>
        <note>catalytic</note>
    </ligand>
</feature>
<dbReference type="AlphaFoldDB" id="A0A939GDU5"/>
<keyword evidence="1 6" id="KW-0645">Protease</keyword>
<evidence type="ECO:0000313" key="8">
    <source>
        <dbReference type="EMBL" id="MBO0936526.1"/>
    </source>
</evidence>
<evidence type="ECO:0000259" key="7">
    <source>
        <dbReference type="PROSITE" id="PS51864"/>
    </source>
</evidence>
<accession>A0A939GDU5</accession>
<dbReference type="GO" id="GO:0004222">
    <property type="term" value="F:metalloendopeptidase activity"/>
    <property type="evidence" value="ECO:0007669"/>
    <property type="project" value="UniProtKB-UniRule"/>
</dbReference>
<organism evidence="8 9">
    <name type="scientific">Fibrella rubiginis</name>
    <dbReference type="NCBI Taxonomy" id="2817060"/>
    <lineage>
        <taxon>Bacteria</taxon>
        <taxon>Pseudomonadati</taxon>
        <taxon>Bacteroidota</taxon>
        <taxon>Cytophagia</taxon>
        <taxon>Cytophagales</taxon>
        <taxon>Spirosomataceae</taxon>
        <taxon>Fibrella</taxon>
    </lineage>
</organism>
<gene>
    <name evidence="8" type="ORF">J2I47_08230</name>
</gene>
<feature type="binding site" evidence="6">
    <location>
        <position position="160"/>
    </location>
    <ligand>
        <name>Zn(2+)</name>
        <dbReference type="ChEBI" id="CHEBI:29105"/>
        <note>catalytic</note>
    </ligand>
</feature>
<dbReference type="InterPro" id="IPR024079">
    <property type="entry name" value="MetalloPept_cat_dom_sf"/>
</dbReference>
<keyword evidence="9" id="KW-1185">Reference proteome</keyword>
<dbReference type="PANTHER" id="PTHR10127:SF780">
    <property type="entry name" value="METALLOENDOPEPTIDASE"/>
    <property type="match status" value="1"/>
</dbReference>
<dbReference type="PRINTS" id="PR00480">
    <property type="entry name" value="ASTACIN"/>
</dbReference>
<dbReference type="SUPFAM" id="SSF75005">
    <property type="entry name" value="Arabinanase/levansucrase/invertase"/>
    <property type="match status" value="1"/>
</dbReference>
<evidence type="ECO:0000256" key="5">
    <source>
        <dbReference type="ARBA" id="ARBA00023049"/>
    </source>
</evidence>
<dbReference type="InterPro" id="IPR023296">
    <property type="entry name" value="Glyco_hydro_beta-prop_sf"/>
</dbReference>
<evidence type="ECO:0000256" key="3">
    <source>
        <dbReference type="ARBA" id="ARBA00022801"/>
    </source>
</evidence>
<dbReference type="RefSeq" id="WP_207364083.1">
    <property type="nucleotide sequence ID" value="NZ_JAFMYV010000003.1"/>
</dbReference>
<sequence>MASQPHTIDPFSSENTGEVKRTYVAGATFGLKEVTYTERNGNALFEGDILLGTDEEMQNVRRHIEDQSVEEAVAISGQSNRWPGGTLIYRIDPGLPNQARVTDAIQAIRANTNLTFRVRTNEANFITFRNSDSCSSAVGMRGGEQFVNLGPGCSTGNAIHEICHAAGLWHEQSREDRDTFVRINWSNIVPALRHNFDQHITDGDDVGRYDYDSIMHYPRNAFAIDTSQDTLTPIPNNGQAIGQRTGLSAGDIRAINMLYPQKAIHGDTSTNGLALVTRGNTVLMGWTGSGNLRLNFMTSADGLTFGNKVTLNDVSPAALGLATFNNQFVVAWIGVGNNQLNIMRSADGQHWGNKVTLGDTSQSAPELAVFNGQLYLTWRGVGNNQLNVMRSSDGVHWGNKVTLGDTTTSGPTLTVLNNQLLLGWRGVGNNQLNVMRSSDGVHWGNKVTLGDTTTAKPFLFTRGNQAYLTWQGVGNALLNILVSTNGANWGSKFTSNETCIDGPVITDLPNFNRLVWGWTGTDAAHHLNTLLFNW</sequence>
<dbReference type="InterPro" id="IPR006026">
    <property type="entry name" value="Peptidase_Metallo"/>
</dbReference>
<feature type="domain" description="Peptidase M12A" evidence="7">
    <location>
        <begin position="73"/>
        <end position="261"/>
    </location>
</feature>
<dbReference type="Pfam" id="PF01400">
    <property type="entry name" value="Astacin"/>
    <property type="match status" value="1"/>
</dbReference>
<evidence type="ECO:0000256" key="6">
    <source>
        <dbReference type="PROSITE-ProRule" id="PRU01211"/>
    </source>
</evidence>